<protein>
    <recommendedName>
        <fullName evidence="8">F5/8 type C domain-containing protein</fullName>
    </recommendedName>
</protein>
<keyword evidence="7" id="KW-0732">Signal</keyword>
<dbReference type="EnsemblMetazoa" id="CapteT210793">
    <property type="protein sequence ID" value="CapteP210793"/>
    <property type="gene ID" value="CapteG210793"/>
</dbReference>
<keyword evidence="6" id="KW-1015">Disulfide bond</keyword>
<feature type="domain" description="F5/8 type C" evidence="8">
    <location>
        <begin position="132"/>
        <end position="149"/>
    </location>
</feature>
<keyword evidence="11" id="KW-1185">Reference proteome</keyword>
<name>R7U1I4_CAPTE</name>
<dbReference type="GO" id="GO:0005886">
    <property type="term" value="C:plasma membrane"/>
    <property type="evidence" value="ECO:0007669"/>
    <property type="project" value="TreeGrafter"/>
</dbReference>
<reference evidence="10" key="3">
    <citation type="submission" date="2015-06" db="UniProtKB">
        <authorList>
            <consortium name="EnsemblMetazoa"/>
        </authorList>
    </citation>
    <scope>IDENTIFICATION</scope>
</reference>
<evidence type="ECO:0000256" key="4">
    <source>
        <dbReference type="ARBA" id="ARBA00022889"/>
    </source>
</evidence>
<sequence>MGKMKTHFLCYIILLSRHMSLIDASCQCAEYEELVNFAHSEQFEASNSLSDSNRPRHSYANDIGWIAGESEGAYIGIDLLEDRLIKAIVTWGHRFEDRYVSSFFIKYRLDKDEACLNEFKHNLLARYVRVYPVEFESDFPALRWELFGCKDQTIPTINGGASAAKALCIPGECLPSQANKINFQLALPSISVNRTFVKVIVAGGGIQCHADHIRMGVQKSSTGCNVYYKECMIQGETDDGTCQLSCPIIGHDDKHMDTLLLVDGDSVICDISTEFLAAPMWAPGRTVMNFANYLELLSSVLDIGFVPQPK</sequence>
<dbReference type="EMBL" id="KB306459">
    <property type="protein sequence ID" value="ELT99809.1"/>
    <property type="molecule type" value="Genomic_DNA"/>
</dbReference>
<dbReference type="GO" id="GO:0007155">
    <property type="term" value="P:cell adhesion"/>
    <property type="evidence" value="ECO:0007669"/>
    <property type="project" value="UniProtKB-KW"/>
</dbReference>
<dbReference type="PROSITE" id="PS01286">
    <property type="entry name" value="FA58C_2"/>
    <property type="match status" value="1"/>
</dbReference>
<evidence type="ECO:0000313" key="9">
    <source>
        <dbReference type="EMBL" id="ELT99809.1"/>
    </source>
</evidence>
<evidence type="ECO:0000256" key="6">
    <source>
        <dbReference type="ARBA" id="ARBA00023157"/>
    </source>
</evidence>
<evidence type="ECO:0000256" key="3">
    <source>
        <dbReference type="ARBA" id="ARBA00022525"/>
    </source>
</evidence>
<dbReference type="Gene3D" id="2.60.120.260">
    <property type="entry name" value="Galactose-binding domain-like"/>
    <property type="match status" value="2"/>
</dbReference>
<comment type="subcellular location">
    <subcellularLocation>
        <location evidence="1">Endomembrane system</location>
        <topology evidence="1">Peripheral membrane protein</topology>
    </subcellularLocation>
    <subcellularLocation>
        <location evidence="2">Secreted</location>
    </subcellularLocation>
</comment>
<dbReference type="Proteomes" id="UP000014760">
    <property type="component" value="Unassembled WGS sequence"/>
</dbReference>
<evidence type="ECO:0000256" key="5">
    <source>
        <dbReference type="ARBA" id="ARBA00023136"/>
    </source>
</evidence>
<evidence type="ECO:0000313" key="11">
    <source>
        <dbReference type="Proteomes" id="UP000014760"/>
    </source>
</evidence>
<dbReference type="PANTHER" id="PTHR46806">
    <property type="entry name" value="F5/8 TYPE C DOMAIN-CONTAINING PROTEIN"/>
    <property type="match status" value="1"/>
</dbReference>
<dbReference type="HOGENOM" id="CLU_053033_0_0_1"/>
<accession>R7U1I4</accession>
<keyword evidence="5" id="KW-0472">Membrane</keyword>
<keyword evidence="4" id="KW-0130">Cell adhesion</keyword>
<dbReference type="EMBL" id="AMQN01001866">
    <property type="status" value="NOT_ANNOTATED_CDS"/>
    <property type="molecule type" value="Genomic_DNA"/>
</dbReference>
<dbReference type="GO" id="GO:0038023">
    <property type="term" value="F:signaling receptor activity"/>
    <property type="evidence" value="ECO:0007669"/>
    <property type="project" value="TreeGrafter"/>
</dbReference>
<reference evidence="9 11" key="2">
    <citation type="journal article" date="2013" name="Nature">
        <title>Insights into bilaterian evolution from three spiralian genomes.</title>
        <authorList>
            <person name="Simakov O."/>
            <person name="Marletaz F."/>
            <person name="Cho S.J."/>
            <person name="Edsinger-Gonzales E."/>
            <person name="Havlak P."/>
            <person name="Hellsten U."/>
            <person name="Kuo D.H."/>
            <person name="Larsson T."/>
            <person name="Lv J."/>
            <person name="Arendt D."/>
            <person name="Savage R."/>
            <person name="Osoegawa K."/>
            <person name="de Jong P."/>
            <person name="Grimwood J."/>
            <person name="Chapman J.A."/>
            <person name="Shapiro H."/>
            <person name="Aerts A."/>
            <person name="Otillar R.P."/>
            <person name="Terry A.Y."/>
            <person name="Boore J.L."/>
            <person name="Grigoriev I.V."/>
            <person name="Lindberg D.R."/>
            <person name="Seaver E.C."/>
            <person name="Weisblat D.A."/>
            <person name="Putnam N.H."/>
            <person name="Rokhsar D.S."/>
        </authorList>
    </citation>
    <scope>NUCLEOTIDE SEQUENCE</scope>
    <source>
        <strain evidence="9 11">I ESC-2004</strain>
    </source>
</reference>
<dbReference type="InterPro" id="IPR050633">
    <property type="entry name" value="Neuropilin_MCO_CoagFactor"/>
</dbReference>
<evidence type="ECO:0000256" key="7">
    <source>
        <dbReference type="SAM" id="SignalP"/>
    </source>
</evidence>
<dbReference type="PANTHER" id="PTHR46806:SF5">
    <property type="entry name" value="F5_8 TYPE C DOMAIN-CONTAINING PROTEIN"/>
    <property type="match status" value="1"/>
</dbReference>
<dbReference type="GO" id="GO:0012505">
    <property type="term" value="C:endomembrane system"/>
    <property type="evidence" value="ECO:0007669"/>
    <property type="project" value="UniProtKB-SubCell"/>
</dbReference>
<gene>
    <name evidence="9" type="ORF">CAPTEDRAFT_210793</name>
</gene>
<dbReference type="GO" id="GO:0005576">
    <property type="term" value="C:extracellular region"/>
    <property type="evidence" value="ECO:0007669"/>
    <property type="project" value="UniProtKB-SubCell"/>
</dbReference>
<evidence type="ECO:0000259" key="8">
    <source>
        <dbReference type="PROSITE" id="PS01286"/>
    </source>
</evidence>
<dbReference type="InterPro" id="IPR008979">
    <property type="entry name" value="Galactose-bd-like_sf"/>
</dbReference>
<keyword evidence="3" id="KW-0964">Secreted</keyword>
<evidence type="ECO:0000313" key="10">
    <source>
        <dbReference type="EnsemblMetazoa" id="CapteP210793"/>
    </source>
</evidence>
<reference evidence="11" key="1">
    <citation type="submission" date="2012-12" db="EMBL/GenBank/DDBJ databases">
        <authorList>
            <person name="Hellsten U."/>
            <person name="Grimwood J."/>
            <person name="Chapman J.A."/>
            <person name="Shapiro H."/>
            <person name="Aerts A."/>
            <person name="Otillar R.P."/>
            <person name="Terry A.Y."/>
            <person name="Boore J.L."/>
            <person name="Simakov O."/>
            <person name="Marletaz F."/>
            <person name="Cho S.-J."/>
            <person name="Edsinger-Gonzales E."/>
            <person name="Havlak P."/>
            <person name="Kuo D.-H."/>
            <person name="Larsson T."/>
            <person name="Lv J."/>
            <person name="Arendt D."/>
            <person name="Savage R."/>
            <person name="Osoegawa K."/>
            <person name="de Jong P."/>
            <person name="Lindberg D.R."/>
            <person name="Seaver E.C."/>
            <person name="Weisblat D.A."/>
            <person name="Putnam N.H."/>
            <person name="Grigoriev I.V."/>
            <person name="Rokhsar D.S."/>
        </authorList>
    </citation>
    <scope>NUCLEOTIDE SEQUENCE</scope>
    <source>
        <strain evidence="11">I ESC-2004</strain>
    </source>
</reference>
<feature type="chain" id="PRO_5008787553" description="F5/8 type C domain-containing protein" evidence="7">
    <location>
        <begin position="25"/>
        <end position="310"/>
    </location>
</feature>
<dbReference type="OrthoDB" id="10028859at2759"/>
<dbReference type="SUPFAM" id="SSF49785">
    <property type="entry name" value="Galactose-binding domain-like"/>
    <property type="match status" value="1"/>
</dbReference>
<proteinExistence type="predicted"/>
<organism evidence="9">
    <name type="scientific">Capitella teleta</name>
    <name type="common">Polychaete worm</name>
    <dbReference type="NCBI Taxonomy" id="283909"/>
    <lineage>
        <taxon>Eukaryota</taxon>
        <taxon>Metazoa</taxon>
        <taxon>Spiralia</taxon>
        <taxon>Lophotrochozoa</taxon>
        <taxon>Annelida</taxon>
        <taxon>Polychaeta</taxon>
        <taxon>Sedentaria</taxon>
        <taxon>Scolecida</taxon>
        <taxon>Capitellidae</taxon>
        <taxon>Capitella</taxon>
    </lineage>
</organism>
<evidence type="ECO:0000256" key="1">
    <source>
        <dbReference type="ARBA" id="ARBA00004184"/>
    </source>
</evidence>
<feature type="signal peptide" evidence="7">
    <location>
        <begin position="1"/>
        <end position="24"/>
    </location>
</feature>
<evidence type="ECO:0000256" key="2">
    <source>
        <dbReference type="ARBA" id="ARBA00004613"/>
    </source>
</evidence>
<dbReference type="AlphaFoldDB" id="R7U1I4"/>
<dbReference type="InterPro" id="IPR000421">
    <property type="entry name" value="FA58C"/>
</dbReference>